<keyword evidence="3 6" id="KW-0285">Flavoprotein</keyword>
<feature type="binding site" evidence="5">
    <location>
        <begin position="93"/>
        <end position="96"/>
    </location>
    <ligand>
        <name>FAD</name>
        <dbReference type="ChEBI" id="CHEBI:57692"/>
    </ligand>
</feature>
<keyword evidence="4 5" id="KW-0274">FAD</keyword>
<organism evidence="9 10">
    <name type="scientific">Mycolicibacterium goodii</name>
    <name type="common">Mycobacterium goodii</name>
    <dbReference type="NCBI Taxonomy" id="134601"/>
    <lineage>
        <taxon>Bacteria</taxon>
        <taxon>Bacillati</taxon>
        <taxon>Actinomycetota</taxon>
        <taxon>Actinomycetes</taxon>
        <taxon>Mycobacteriales</taxon>
        <taxon>Mycobacteriaceae</taxon>
        <taxon>Mycolicibacterium</taxon>
    </lineage>
</organism>
<dbReference type="Gene3D" id="3.50.50.60">
    <property type="entry name" value="FAD/NAD(P)-binding domain"/>
    <property type="match status" value="1"/>
</dbReference>
<dbReference type="SUPFAM" id="SSF54373">
    <property type="entry name" value="FAD-linked reductases, C-terminal domain"/>
    <property type="match status" value="1"/>
</dbReference>
<dbReference type="GO" id="GO:0019285">
    <property type="term" value="P:glycine betaine biosynthetic process from choline"/>
    <property type="evidence" value="ECO:0007669"/>
    <property type="project" value="TreeGrafter"/>
</dbReference>
<dbReference type="GO" id="GO:0050660">
    <property type="term" value="F:flavin adenine dinucleotide binding"/>
    <property type="evidence" value="ECO:0007669"/>
    <property type="project" value="InterPro"/>
</dbReference>
<dbReference type="Pfam" id="PF00732">
    <property type="entry name" value="GMC_oxred_N"/>
    <property type="match status" value="1"/>
</dbReference>
<dbReference type="PROSITE" id="PS00623">
    <property type="entry name" value="GMC_OXRED_1"/>
    <property type="match status" value="1"/>
</dbReference>
<gene>
    <name evidence="9" type="ORF">AFA91_12535</name>
</gene>
<protein>
    <submittedName>
        <fullName evidence="9">Dehydrogenase</fullName>
    </submittedName>
</protein>
<accession>A0A0K0X5C0</accession>
<feature type="domain" description="Glucose-methanol-choline oxidoreductase N-terminal" evidence="7">
    <location>
        <begin position="83"/>
        <end position="106"/>
    </location>
</feature>
<name>A0A0K0X5C0_MYCGD</name>
<dbReference type="SUPFAM" id="SSF51905">
    <property type="entry name" value="FAD/NAD(P)-binding domain"/>
    <property type="match status" value="1"/>
</dbReference>
<dbReference type="EMBL" id="CP012150">
    <property type="protein sequence ID" value="AKS32567.1"/>
    <property type="molecule type" value="Genomic_DNA"/>
</dbReference>
<evidence type="ECO:0000256" key="3">
    <source>
        <dbReference type="ARBA" id="ARBA00022630"/>
    </source>
</evidence>
<evidence type="ECO:0000256" key="6">
    <source>
        <dbReference type="RuleBase" id="RU003968"/>
    </source>
</evidence>
<evidence type="ECO:0000256" key="5">
    <source>
        <dbReference type="PIRSR" id="PIRSR000137-2"/>
    </source>
</evidence>
<dbReference type="Pfam" id="PF05199">
    <property type="entry name" value="GMC_oxred_C"/>
    <property type="match status" value="1"/>
</dbReference>
<sequence>MCRSAFDVIIVGGGSAGAVMANRLSGDAGTRVLLIEAGPAYGPGEYPDVLADANRVRGDDAHDWGYQTQDLPMLGHNVKAPRGRVLGGSSAVNAAVAMRARPTDLARWTARGLDGWSFDEVLPMYKALENTASGDDAWHGRSGPLPIRQTTMDDNTPSMQAFVLAAEALGFPRVQDFNGASQHGVSPYPLNVVDGIRVNTAMAYLTEDVRRRPNLTITGSAEVDVVMFTGRRVAGIRLVSGDVVTADRVILCAGAFGSPAILMRSGIGPPCHLRELGIPVLQDAPVGQRLKEHPFFYNTYALRPPSDSMEPVAGAILWTASTEACQGELDLQISGTHIADPEQRRAGGVIVLASSVTLPNSIGSVRLRDRDPRVPPVIRYNFFSDRSDLRRMLEAVRLSREIGRTAPFCDVVGGELTPGPAVADDIDLERSVIAAVDGYAHPTSTVPMGGADDSDAVVDGLGRVRGVENLFVVDASIMPDIPSAPTNLTTMMIAETIAGRMVGGGPAQLQEGAHGRRSA</sequence>
<dbReference type="AlphaFoldDB" id="A0A0K0X5C0"/>
<dbReference type="InterPro" id="IPR012132">
    <property type="entry name" value="GMC_OxRdtase"/>
</dbReference>
<feature type="binding site" evidence="5">
    <location>
        <position position="223"/>
    </location>
    <ligand>
        <name>FAD</name>
        <dbReference type="ChEBI" id="CHEBI:57692"/>
    </ligand>
</feature>
<comment type="cofactor">
    <cofactor evidence="1 5">
        <name>FAD</name>
        <dbReference type="ChEBI" id="CHEBI:57692"/>
    </cofactor>
</comment>
<dbReference type="PANTHER" id="PTHR11552">
    <property type="entry name" value="GLUCOSE-METHANOL-CHOLINE GMC OXIDOREDUCTASE"/>
    <property type="match status" value="1"/>
</dbReference>
<evidence type="ECO:0000259" key="7">
    <source>
        <dbReference type="PROSITE" id="PS00623"/>
    </source>
</evidence>
<dbReference type="PANTHER" id="PTHR11552:SF147">
    <property type="entry name" value="CHOLINE DEHYDROGENASE, MITOCHONDRIAL"/>
    <property type="match status" value="1"/>
</dbReference>
<comment type="similarity">
    <text evidence="2 6">Belongs to the GMC oxidoreductase family.</text>
</comment>
<dbReference type="GO" id="GO:0008812">
    <property type="term" value="F:choline dehydrogenase activity"/>
    <property type="evidence" value="ECO:0007669"/>
    <property type="project" value="TreeGrafter"/>
</dbReference>
<evidence type="ECO:0000313" key="10">
    <source>
        <dbReference type="Proteomes" id="UP000062255"/>
    </source>
</evidence>
<dbReference type="PIRSF" id="PIRSF000137">
    <property type="entry name" value="Alcohol_oxidase"/>
    <property type="match status" value="1"/>
</dbReference>
<evidence type="ECO:0000313" key="9">
    <source>
        <dbReference type="EMBL" id="AKS32567.1"/>
    </source>
</evidence>
<evidence type="ECO:0000256" key="1">
    <source>
        <dbReference type="ARBA" id="ARBA00001974"/>
    </source>
</evidence>
<feature type="domain" description="Glucose-methanol-choline oxidoreductase N-terminal" evidence="8">
    <location>
        <begin position="254"/>
        <end position="268"/>
    </location>
</feature>
<dbReference type="PATRIC" id="fig|134601.6.peg.2602"/>
<reference evidence="9 10" key="1">
    <citation type="submission" date="2015-07" db="EMBL/GenBank/DDBJ databases">
        <title>Complete genome sequence of Mycobacterium goodii X7B, a facultative thermophilic biodesulfurizing bacterium.</title>
        <authorList>
            <person name="Yu B."/>
            <person name="Li F."/>
            <person name="Xu P."/>
        </authorList>
    </citation>
    <scope>NUCLEOTIDE SEQUENCE [LARGE SCALE GENOMIC DNA]</scope>
    <source>
        <strain evidence="9 10">X7B</strain>
    </source>
</reference>
<dbReference type="PROSITE" id="PS00624">
    <property type="entry name" value="GMC_OXRED_2"/>
    <property type="match status" value="1"/>
</dbReference>
<dbReference type="KEGG" id="mgo:AFA91_12535"/>
<dbReference type="InterPro" id="IPR007867">
    <property type="entry name" value="GMC_OxRtase_C"/>
</dbReference>
<dbReference type="OrthoDB" id="9785276at2"/>
<evidence type="ECO:0000256" key="4">
    <source>
        <dbReference type="ARBA" id="ARBA00022827"/>
    </source>
</evidence>
<dbReference type="Proteomes" id="UP000062255">
    <property type="component" value="Chromosome"/>
</dbReference>
<dbReference type="InterPro" id="IPR000172">
    <property type="entry name" value="GMC_OxRdtase_N"/>
</dbReference>
<evidence type="ECO:0000256" key="2">
    <source>
        <dbReference type="ARBA" id="ARBA00010790"/>
    </source>
</evidence>
<feature type="binding site" evidence="5">
    <location>
        <position position="439"/>
    </location>
    <ligand>
        <name>substrate</name>
    </ligand>
</feature>
<evidence type="ECO:0000259" key="8">
    <source>
        <dbReference type="PROSITE" id="PS00624"/>
    </source>
</evidence>
<dbReference type="STRING" id="134601.AFA91_12535"/>
<proteinExistence type="inferred from homology"/>
<dbReference type="GO" id="GO:0016020">
    <property type="term" value="C:membrane"/>
    <property type="evidence" value="ECO:0007669"/>
    <property type="project" value="TreeGrafter"/>
</dbReference>
<dbReference type="InterPro" id="IPR036188">
    <property type="entry name" value="FAD/NAD-bd_sf"/>
</dbReference>
<dbReference type="Gene3D" id="3.30.410.40">
    <property type="match status" value="1"/>
</dbReference>
<feature type="binding site" evidence="5">
    <location>
        <position position="85"/>
    </location>
    <ligand>
        <name>FAD</name>
        <dbReference type="ChEBI" id="CHEBI:57692"/>
    </ligand>
</feature>